<dbReference type="Proteomes" id="UP000317315">
    <property type="component" value="Unassembled WGS sequence"/>
</dbReference>
<sequence length="103" mass="12146">MENIYLSVNMKRYVREIFDKLCILTVLLSISVFLILAFKVVKIRSECTKAEARISSLIGEIGRLKNENKRLNIEFYRLVKPKSVDNETKDLKLLHENEVKYLR</sequence>
<dbReference type="AlphaFoldDB" id="A0A521BR24"/>
<keyword evidence="4" id="KW-1185">Reference proteome</keyword>
<organism evidence="3 4">
    <name type="scientific">Balnearium lithotrophicum</name>
    <dbReference type="NCBI Taxonomy" id="223788"/>
    <lineage>
        <taxon>Bacteria</taxon>
        <taxon>Pseudomonadati</taxon>
        <taxon>Aquificota</taxon>
        <taxon>Aquificia</taxon>
        <taxon>Desulfurobacteriales</taxon>
        <taxon>Desulfurobacteriaceae</taxon>
        <taxon>Balnearium</taxon>
    </lineage>
</organism>
<name>A0A521BR24_9BACT</name>
<keyword evidence="2" id="KW-0812">Transmembrane</keyword>
<evidence type="ECO:0000256" key="1">
    <source>
        <dbReference type="SAM" id="Coils"/>
    </source>
</evidence>
<keyword evidence="2" id="KW-1133">Transmembrane helix</keyword>
<protein>
    <recommendedName>
        <fullName evidence="5">Cell division protein FtsL</fullName>
    </recommendedName>
</protein>
<gene>
    <name evidence="3" type="ORF">SAMN06269117_10710</name>
</gene>
<accession>A0A521BR24</accession>
<evidence type="ECO:0000313" key="4">
    <source>
        <dbReference type="Proteomes" id="UP000317315"/>
    </source>
</evidence>
<proteinExistence type="predicted"/>
<evidence type="ECO:0000256" key="2">
    <source>
        <dbReference type="SAM" id="Phobius"/>
    </source>
</evidence>
<keyword evidence="1" id="KW-0175">Coiled coil</keyword>
<feature type="coiled-coil region" evidence="1">
    <location>
        <begin position="47"/>
        <end position="74"/>
    </location>
</feature>
<evidence type="ECO:0008006" key="5">
    <source>
        <dbReference type="Google" id="ProtNLM"/>
    </source>
</evidence>
<evidence type="ECO:0000313" key="3">
    <source>
        <dbReference type="EMBL" id="SMO49559.1"/>
    </source>
</evidence>
<reference evidence="3 4" key="1">
    <citation type="submission" date="2017-05" db="EMBL/GenBank/DDBJ databases">
        <authorList>
            <person name="Varghese N."/>
            <person name="Submissions S."/>
        </authorList>
    </citation>
    <scope>NUCLEOTIDE SEQUENCE [LARGE SCALE GENOMIC DNA]</scope>
    <source>
        <strain evidence="3 4">DSM 16304</strain>
    </source>
</reference>
<keyword evidence="2" id="KW-0472">Membrane</keyword>
<dbReference type="EMBL" id="FXTM01000007">
    <property type="protein sequence ID" value="SMO49559.1"/>
    <property type="molecule type" value="Genomic_DNA"/>
</dbReference>
<feature type="transmembrane region" description="Helical" evidence="2">
    <location>
        <begin position="21"/>
        <end position="41"/>
    </location>
</feature>